<keyword evidence="2" id="KW-1185">Reference proteome</keyword>
<dbReference type="EMBL" id="BTSY01000003">
    <property type="protein sequence ID" value="GMT17223.1"/>
    <property type="molecule type" value="Genomic_DNA"/>
</dbReference>
<comment type="caution">
    <text evidence="1">The sequence shown here is derived from an EMBL/GenBank/DDBJ whole genome shotgun (WGS) entry which is preliminary data.</text>
</comment>
<organism evidence="1 2">
    <name type="scientific">Pristionchus fissidentatus</name>
    <dbReference type="NCBI Taxonomy" id="1538716"/>
    <lineage>
        <taxon>Eukaryota</taxon>
        <taxon>Metazoa</taxon>
        <taxon>Ecdysozoa</taxon>
        <taxon>Nematoda</taxon>
        <taxon>Chromadorea</taxon>
        <taxon>Rhabditida</taxon>
        <taxon>Rhabditina</taxon>
        <taxon>Diplogasteromorpha</taxon>
        <taxon>Diplogasteroidea</taxon>
        <taxon>Neodiplogasteridae</taxon>
        <taxon>Pristionchus</taxon>
    </lineage>
</organism>
<evidence type="ECO:0000313" key="1">
    <source>
        <dbReference type="EMBL" id="GMT17223.1"/>
    </source>
</evidence>
<name>A0AAV5VD64_9BILA</name>
<sequence>VLIIYTRRAIWEQCVVRRAAVRMISMHGVLLHSNSSSSHVQRCFAFSPIDFMLCLWKIRLRLCQFYSVRKIARKYTERSLTTSCAKYTRSDITFHRIEWIL</sequence>
<gene>
    <name evidence="1" type="ORF">PFISCL1PPCAC_8520</name>
</gene>
<dbReference type="Proteomes" id="UP001432322">
    <property type="component" value="Unassembled WGS sequence"/>
</dbReference>
<dbReference type="AlphaFoldDB" id="A0AAV5VD64"/>
<reference evidence="1" key="1">
    <citation type="submission" date="2023-10" db="EMBL/GenBank/DDBJ databases">
        <title>Genome assembly of Pristionchus species.</title>
        <authorList>
            <person name="Yoshida K."/>
            <person name="Sommer R.J."/>
        </authorList>
    </citation>
    <scope>NUCLEOTIDE SEQUENCE</scope>
    <source>
        <strain evidence="1">RS5133</strain>
    </source>
</reference>
<evidence type="ECO:0000313" key="2">
    <source>
        <dbReference type="Proteomes" id="UP001432322"/>
    </source>
</evidence>
<feature type="non-terminal residue" evidence="1">
    <location>
        <position position="1"/>
    </location>
</feature>
<proteinExistence type="predicted"/>
<accession>A0AAV5VD64</accession>
<protein>
    <submittedName>
        <fullName evidence="1">Uncharacterized protein</fullName>
    </submittedName>
</protein>